<dbReference type="Pfam" id="PF01058">
    <property type="entry name" value="Oxidored_q6"/>
    <property type="match status" value="1"/>
</dbReference>
<keyword evidence="1" id="KW-0560">Oxidoreductase</keyword>
<dbReference type="AlphaFoldDB" id="A0A1D8D5B9"/>
<feature type="domain" description="NADH:ubiquinone oxidoreductase-like 20kDa subunit" evidence="2">
    <location>
        <begin position="21"/>
        <end position="155"/>
    </location>
</feature>
<gene>
    <name evidence="3" type="ORF">BIU88_10290</name>
</gene>
<proteinExistence type="predicted"/>
<protein>
    <submittedName>
        <fullName evidence="3">NADH:ubiquinone oxidoreductase</fullName>
    </submittedName>
</protein>
<dbReference type="RefSeq" id="WP_069810679.1">
    <property type="nucleotide sequence ID" value="NZ_CP017305.1"/>
</dbReference>
<dbReference type="OrthoDB" id="9787729at2"/>
<dbReference type="STRING" id="274537.BIU88_10290"/>
<evidence type="ECO:0000313" key="4">
    <source>
        <dbReference type="Proteomes" id="UP000095185"/>
    </source>
</evidence>
<dbReference type="GO" id="GO:0016491">
    <property type="term" value="F:oxidoreductase activity"/>
    <property type="evidence" value="ECO:0007669"/>
    <property type="project" value="UniProtKB-KW"/>
</dbReference>
<evidence type="ECO:0000313" key="3">
    <source>
        <dbReference type="EMBL" id="AOS84487.1"/>
    </source>
</evidence>
<sequence length="255" mass="28343">MNHLGFDTEKLKIGSFDFTCCEGCQLQLANKEATLPEFLALLDIRNFREISSERLDDYDIALVEGSITRSDEVERLKAIRAQAKVLVAYGTCACFGGMNAQKNKFPKEECIRTVYGDKEIDTMQESHKISDFVTVDYSIPGCPVNKEEVERIVVSIATRSPIGLPKYPVCVECKQRLNTCLFDLGEVCLGPISRAGCDAVCPSGKTPCLGCRGPADDINYASFTDLVRDKGLSTEEMREKLAFYNGFTEYLNHEG</sequence>
<dbReference type="KEGG" id="clz:BIU88_10290"/>
<name>A0A1D8D5B9_CHLLM</name>
<evidence type="ECO:0000259" key="2">
    <source>
        <dbReference type="Pfam" id="PF01058"/>
    </source>
</evidence>
<dbReference type="InterPro" id="IPR051349">
    <property type="entry name" value="Hydrogenase_assoc-protein"/>
</dbReference>
<evidence type="ECO:0000256" key="1">
    <source>
        <dbReference type="ARBA" id="ARBA00023002"/>
    </source>
</evidence>
<dbReference type="PANTHER" id="PTHR42845">
    <property type="entry name" value="COENZYME F420-REDUCING HYDROGENASE, GAMMA SUBUNIT"/>
    <property type="match status" value="1"/>
</dbReference>
<keyword evidence="4" id="KW-1185">Reference proteome</keyword>
<dbReference type="Proteomes" id="UP000095185">
    <property type="component" value="Chromosome"/>
</dbReference>
<dbReference type="GO" id="GO:0051536">
    <property type="term" value="F:iron-sulfur cluster binding"/>
    <property type="evidence" value="ECO:0007669"/>
    <property type="project" value="InterPro"/>
</dbReference>
<dbReference type="SUPFAM" id="SSF56770">
    <property type="entry name" value="HydA/Nqo6-like"/>
    <property type="match status" value="1"/>
</dbReference>
<dbReference type="InterPro" id="IPR006137">
    <property type="entry name" value="NADH_UbQ_OxRdtase-like_20kDa"/>
</dbReference>
<dbReference type="EMBL" id="CP017305">
    <property type="protein sequence ID" value="AOS84487.1"/>
    <property type="molecule type" value="Genomic_DNA"/>
</dbReference>
<dbReference type="PANTHER" id="PTHR42845:SF2">
    <property type="entry name" value="F420-NON-REDUCING HYDROGENASE VHU SUBUNIT G"/>
    <property type="match status" value="1"/>
</dbReference>
<organism evidence="3 4">
    <name type="scientific">Chlorobaculum limnaeum</name>
    <dbReference type="NCBI Taxonomy" id="274537"/>
    <lineage>
        <taxon>Bacteria</taxon>
        <taxon>Pseudomonadati</taxon>
        <taxon>Chlorobiota</taxon>
        <taxon>Chlorobiia</taxon>
        <taxon>Chlorobiales</taxon>
        <taxon>Chlorobiaceae</taxon>
        <taxon>Chlorobaculum</taxon>
    </lineage>
</organism>
<accession>A0A1D8D5B9</accession>
<reference evidence="3" key="1">
    <citation type="submission" date="2016-09" db="EMBL/GenBank/DDBJ databases">
        <title>Genome sequence of Chlorobaculum limnaeum.</title>
        <authorList>
            <person name="Liu Z."/>
            <person name="Tank M."/>
            <person name="Bryant D.A."/>
        </authorList>
    </citation>
    <scope>NUCLEOTIDE SEQUENCE [LARGE SCALE GENOMIC DNA]</scope>
    <source>
        <strain evidence="3">DSM 1677</strain>
    </source>
</reference>
<dbReference type="InterPro" id="IPR037024">
    <property type="entry name" value="NiFe_Hase_small_N_sf"/>
</dbReference>
<dbReference type="Gene3D" id="3.40.50.700">
    <property type="entry name" value="NADH:ubiquinone oxidoreductase-like, 20kDa subunit"/>
    <property type="match status" value="1"/>
</dbReference>